<keyword evidence="3" id="KW-1185">Reference proteome</keyword>
<dbReference type="InterPro" id="IPR036397">
    <property type="entry name" value="RNaseH_sf"/>
</dbReference>
<sequence length="205" mass="23398">MDGMKCENDKRPTKSSTKQQMNDWLDRNGYPRLTIGGVTLTLEEMEGRLESSEPEPRPNKQPTNEQIFAYIDTLSNATYYTIYNITKDHGEHQILRTPPYHCELQPIEKIWAVVKNMVAYSTTGRITALELKHMLHGYFSGLERHIFQSVWETSINIGCQYLLMADPDAPIAEHANRPACEPLEVDNSMATMALALQVRVTSRPK</sequence>
<evidence type="ECO:0000313" key="2">
    <source>
        <dbReference type="EMBL" id="KAF9538091.1"/>
    </source>
</evidence>
<name>A0A9P6JYT2_9FUNG</name>
<dbReference type="Gene3D" id="3.30.420.10">
    <property type="entry name" value="Ribonuclease H-like superfamily/Ribonuclease H"/>
    <property type="match status" value="1"/>
</dbReference>
<organism evidence="2 3">
    <name type="scientific">Mortierella hygrophila</name>
    <dbReference type="NCBI Taxonomy" id="979708"/>
    <lineage>
        <taxon>Eukaryota</taxon>
        <taxon>Fungi</taxon>
        <taxon>Fungi incertae sedis</taxon>
        <taxon>Mucoromycota</taxon>
        <taxon>Mortierellomycotina</taxon>
        <taxon>Mortierellomycetes</taxon>
        <taxon>Mortierellales</taxon>
        <taxon>Mortierellaceae</taxon>
        <taxon>Mortierella</taxon>
    </lineage>
</organism>
<comment type="caution">
    <text evidence="2">The sequence shown here is derived from an EMBL/GenBank/DDBJ whole genome shotgun (WGS) entry which is preliminary data.</text>
</comment>
<dbReference type="Proteomes" id="UP000723463">
    <property type="component" value="Unassembled WGS sequence"/>
</dbReference>
<dbReference type="EMBL" id="JAAAXW010000335">
    <property type="protein sequence ID" value="KAF9538091.1"/>
    <property type="molecule type" value="Genomic_DNA"/>
</dbReference>
<dbReference type="PANTHER" id="PTHR33939">
    <property type="entry name" value="PROTEIN CBG22215"/>
    <property type="match status" value="1"/>
</dbReference>
<gene>
    <name evidence="2" type="ORF">EC957_007255</name>
</gene>
<dbReference type="GO" id="GO:0003676">
    <property type="term" value="F:nucleic acid binding"/>
    <property type="evidence" value="ECO:0007669"/>
    <property type="project" value="InterPro"/>
</dbReference>
<evidence type="ECO:0000256" key="1">
    <source>
        <dbReference type="SAM" id="MobiDB-lite"/>
    </source>
</evidence>
<proteinExistence type="predicted"/>
<feature type="compositionally biased region" description="Basic and acidic residues" evidence="1">
    <location>
        <begin position="1"/>
        <end position="12"/>
    </location>
</feature>
<feature type="region of interest" description="Disordered" evidence="1">
    <location>
        <begin position="1"/>
        <end position="29"/>
    </location>
</feature>
<protein>
    <submittedName>
        <fullName evidence="2">Uncharacterized protein</fullName>
    </submittedName>
</protein>
<reference evidence="2" key="1">
    <citation type="journal article" date="2020" name="Fungal Divers.">
        <title>Resolving the Mortierellaceae phylogeny through synthesis of multi-gene phylogenetics and phylogenomics.</title>
        <authorList>
            <person name="Vandepol N."/>
            <person name="Liber J."/>
            <person name="Desiro A."/>
            <person name="Na H."/>
            <person name="Kennedy M."/>
            <person name="Barry K."/>
            <person name="Grigoriev I.V."/>
            <person name="Miller A.N."/>
            <person name="O'Donnell K."/>
            <person name="Stajich J.E."/>
            <person name="Bonito G."/>
        </authorList>
    </citation>
    <scope>NUCLEOTIDE SEQUENCE</scope>
    <source>
        <strain evidence="2">NRRL 2591</strain>
    </source>
</reference>
<dbReference type="AlphaFoldDB" id="A0A9P6JYT2"/>
<accession>A0A9P6JYT2</accession>
<evidence type="ECO:0000313" key="3">
    <source>
        <dbReference type="Proteomes" id="UP000723463"/>
    </source>
</evidence>
<dbReference type="PANTHER" id="PTHR33939:SF1">
    <property type="entry name" value="DUF4371 DOMAIN-CONTAINING PROTEIN"/>
    <property type="match status" value="1"/>
</dbReference>